<protein>
    <submittedName>
        <fullName evidence="4">HNH endonuclease</fullName>
    </submittedName>
</protein>
<feature type="compositionally biased region" description="Basic and acidic residues" evidence="2">
    <location>
        <begin position="419"/>
        <end position="442"/>
    </location>
</feature>
<dbReference type="GO" id="GO:0008270">
    <property type="term" value="F:zinc ion binding"/>
    <property type="evidence" value="ECO:0007669"/>
    <property type="project" value="InterPro"/>
</dbReference>
<dbReference type="Gene3D" id="1.10.30.50">
    <property type="match status" value="1"/>
</dbReference>
<evidence type="ECO:0000256" key="2">
    <source>
        <dbReference type="SAM" id="MobiDB-lite"/>
    </source>
</evidence>
<evidence type="ECO:0000256" key="1">
    <source>
        <dbReference type="ARBA" id="ARBA00023450"/>
    </source>
</evidence>
<name>A0A7W2EB09_9CORY</name>
<dbReference type="GO" id="GO:0004519">
    <property type="term" value="F:endonuclease activity"/>
    <property type="evidence" value="ECO:0007669"/>
    <property type="project" value="UniProtKB-KW"/>
</dbReference>
<dbReference type="SMART" id="SM00507">
    <property type="entry name" value="HNHc"/>
    <property type="match status" value="1"/>
</dbReference>
<feature type="compositionally biased region" description="Basic and acidic residues" evidence="2">
    <location>
        <begin position="110"/>
        <end position="144"/>
    </location>
</feature>
<evidence type="ECO:0000259" key="3">
    <source>
        <dbReference type="SMART" id="SM00507"/>
    </source>
</evidence>
<dbReference type="InterPro" id="IPR003615">
    <property type="entry name" value="HNH_nuc"/>
</dbReference>
<dbReference type="CDD" id="cd06503">
    <property type="entry name" value="ATP-synt_Fo_b"/>
    <property type="match status" value="1"/>
</dbReference>
<gene>
    <name evidence="4" type="ORF">H0193_06320</name>
</gene>
<organism evidence="4 5">
    <name type="scientific">Corynebacterium haemomassiliense</name>
    <dbReference type="NCBI Taxonomy" id="2754726"/>
    <lineage>
        <taxon>Bacteria</taxon>
        <taxon>Bacillati</taxon>
        <taxon>Actinomycetota</taxon>
        <taxon>Actinomycetes</taxon>
        <taxon>Mycobacteriales</taxon>
        <taxon>Corynebacteriaceae</taxon>
        <taxon>Corynebacterium</taxon>
    </lineage>
</organism>
<feature type="region of interest" description="Disordered" evidence="2">
    <location>
        <begin position="99"/>
        <end position="144"/>
    </location>
</feature>
<evidence type="ECO:0000313" key="4">
    <source>
        <dbReference type="EMBL" id="MBA5244421.1"/>
    </source>
</evidence>
<dbReference type="InterPro" id="IPR002711">
    <property type="entry name" value="HNH"/>
</dbReference>
<keyword evidence="5" id="KW-1185">Reference proteome</keyword>
<dbReference type="Pfam" id="PF02720">
    <property type="entry name" value="DUF222"/>
    <property type="match status" value="1"/>
</dbReference>
<sequence>MSAVLDQAVNQIVAGLRSLADVMREPDSLHLASTHVAMERLHACLPLLSNADVAFAFLCDRDGAGALVGANHAVEYLTRSLGLSRREAFALLEQGKKLYGEPEVPEPEPSENKEDRERKEQEAEARRKKAREAQERARRAAEKANAEKKRIITDALKDLNEHANPGYQEILAEAMEAAESLTAEELRKFVRDQVKRANKRGRDYDGEKDPLAAWKKRGIWLGEPDADGGSPFSGYLDAASRAKLEACLAAGDHMGSNMEGEDAAKRDSRRKHQRRLDQLLNVLDRYGDVATKSRGGVGTVVITLTLDDLLEADAFTEFPTNTSVSLTPLDIVRLGLAGDSFILQLDSATGVPLSLGRTRLASVEQRLVLLAMQGVCAWNGCTKPGVELEAHHLDSYLSGGLTSIENLVLLCREHHMCNNDNKDGAGNKGHFGRDPDTGDVHYHPANGDPPRHTTTYQYRNSPGQRLAKKARSRHGGNHNRPPDPALFDPDG</sequence>
<keyword evidence="4" id="KW-0540">Nuclease</keyword>
<feature type="compositionally biased region" description="Basic residues" evidence="2">
    <location>
        <begin position="466"/>
        <end position="477"/>
    </location>
</feature>
<dbReference type="GO" id="GO:0003676">
    <property type="term" value="F:nucleic acid binding"/>
    <property type="evidence" value="ECO:0007669"/>
    <property type="project" value="InterPro"/>
</dbReference>
<comment type="similarity">
    <text evidence="1">Belongs to the Rv1128c/1148c/1588c/1702c/1945/3466 family.</text>
</comment>
<dbReference type="CDD" id="cd00085">
    <property type="entry name" value="HNHc"/>
    <property type="match status" value="1"/>
</dbReference>
<dbReference type="InterPro" id="IPR003870">
    <property type="entry name" value="DUF222"/>
</dbReference>
<feature type="region of interest" description="Disordered" evidence="2">
    <location>
        <begin position="419"/>
        <end position="491"/>
    </location>
</feature>
<comment type="caution">
    <text evidence="4">The sequence shown here is derived from an EMBL/GenBank/DDBJ whole genome shotgun (WGS) entry which is preliminary data.</text>
</comment>
<dbReference type="AlphaFoldDB" id="A0A7W2EB09"/>
<evidence type="ECO:0000313" key="5">
    <source>
        <dbReference type="Proteomes" id="UP000523682"/>
    </source>
</evidence>
<dbReference type="EMBL" id="JACDTZ010000001">
    <property type="protein sequence ID" value="MBA5244421.1"/>
    <property type="molecule type" value="Genomic_DNA"/>
</dbReference>
<keyword evidence="4" id="KW-0378">Hydrolase</keyword>
<dbReference type="RefSeq" id="WP_181889043.1">
    <property type="nucleotide sequence ID" value="NZ_CP170998.1"/>
</dbReference>
<feature type="domain" description="HNH nuclease" evidence="3">
    <location>
        <begin position="364"/>
        <end position="416"/>
    </location>
</feature>
<dbReference type="Proteomes" id="UP000523682">
    <property type="component" value="Unassembled WGS sequence"/>
</dbReference>
<accession>A0A7W2EB09</accession>
<proteinExistence type="inferred from homology"/>
<reference evidence="4 5" key="1">
    <citation type="submission" date="2020-07" db="EMBL/GenBank/DDBJ databases">
        <title>Draft genome and description of Corynebacterium haemomassiliense strain Marseile-Q3615 sp. nov.</title>
        <authorList>
            <person name="Boxberger M."/>
            <person name="La Scola B."/>
        </authorList>
    </citation>
    <scope>NUCLEOTIDE SEQUENCE [LARGE SCALE GENOMIC DNA]</scope>
    <source>
        <strain evidence="4 5">Marseille-Q3615</strain>
    </source>
</reference>
<dbReference type="Pfam" id="PF01844">
    <property type="entry name" value="HNH"/>
    <property type="match status" value="1"/>
</dbReference>
<feature type="compositionally biased region" description="Polar residues" evidence="2">
    <location>
        <begin position="452"/>
        <end position="463"/>
    </location>
</feature>
<keyword evidence="4" id="KW-0255">Endonuclease</keyword>